<keyword evidence="4" id="KW-0902">Two-component regulatory system</keyword>
<feature type="domain" description="Histidine kinase" evidence="8">
    <location>
        <begin position="159"/>
        <end position="390"/>
    </location>
</feature>
<evidence type="ECO:0000259" key="9">
    <source>
        <dbReference type="PROSITE" id="PS50110"/>
    </source>
</evidence>
<dbReference type="SUPFAM" id="SSF52172">
    <property type="entry name" value="CheY-like"/>
    <property type="match status" value="2"/>
</dbReference>
<dbReference type="Gene3D" id="3.30.565.10">
    <property type="entry name" value="Histidine kinase-like ATPase, C-terminal domain"/>
    <property type="match status" value="1"/>
</dbReference>
<evidence type="ECO:0000256" key="4">
    <source>
        <dbReference type="ARBA" id="ARBA00023012"/>
    </source>
</evidence>
<dbReference type="PROSITE" id="PS50110">
    <property type="entry name" value="RESPONSE_REGULATORY"/>
    <property type="match status" value="2"/>
</dbReference>
<dbReference type="InterPro" id="IPR036097">
    <property type="entry name" value="HisK_dim/P_sf"/>
</dbReference>
<dbReference type="InterPro" id="IPR036890">
    <property type="entry name" value="HATPase_C_sf"/>
</dbReference>
<dbReference type="PANTHER" id="PTHR45339:SF1">
    <property type="entry name" value="HYBRID SIGNAL TRANSDUCTION HISTIDINE KINASE J"/>
    <property type="match status" value="1"/>
</dbReference>
<dbReference type="SUPFAM" id="SSF55874">
    <property type="entry name" value="ATPase domain of HSP90 chaperone/DNA topoisomerase II/histidine kinase"/>
    <property type="match status" value="1"/>
</dbReference>
<evidence type="ECO:0000256" key="5">
    <source>
        <dbReference type="PROSITE-ProRule" id="PRU00169"/>
    </source>
</evidence>
<dbReference type="RefSeq" id="WP_328983746.1">
    <property type="nucleotide sequence ID" value="NZ_CP121472.1"/>
</dbReference>
<dbReference type="PRINTS" id="PR00344">
    <property type="entry name" value="BCTRLSENSOR"/>
</dbReference>
<organism evidence="10 11">
    <name type="scientific">Thiorhodovibrio winogradskyi</name>
    <dbReference type="NCBI Taxonomy" id="77007"/>
    <lineage>
        <taxon>Bacteria</taxon>
        <taxon>Pseudomonadati</taxon>
        <taxon>Pseudomonadota</taxon>
        <taxon>Gammaproteobacteria</taxon>
        <taxon>Chromatiales</taxon>
        <taxon>Chromatiaceae</taxon>
        <taxon>Thiorhodovibrio</taxon>
    </lineage>
</organism>
<feature type="compositionally biased region" description="Basic and acidic residues" evidence="7">
    <location>
        <begin position="403"/>
        <end position="412"/>
    </location>
</feature>
<dbReference type="EC" id="2.7.13.3" evidence="2"/>
<dbReference type="SMART" id="SM00448">
    <property type="entry name" value="REC"/>
    <property type="match status" value="2"/>
</dbReference>
<feature type="modified residue" description="4-aspartylphosphate" evidence="5">
    <location>
        <position position="473"/>
    </location>
</feature>
<proteinExistence type="predicted"/>
<gene>
    <name evidence="10" type="primary">luxQ_6</name>
    <name evidence="10" type="ORF">Thiowin_02989</name>
</gene>
<sequence length="548" mass="59316">MESHLERPFDTPAKVLIVDDEASIREFVELSFKDRYQVLSACDGTDALVLLESDPAVDVVLLDIMMPGLDGFEVLSVLKSSPALASLRVIMLTAMTDTATKVRAFSAGAVDFIEKPFHIEELAARLETQIRLNRGETELRQAKLQAEAANRAKSEFLANMSHEIRTPLNAIIGMSELLGHARLDPEQREAIDTIHDSGNALLALVDDILDFSKIEAGRLELAPIRFDLPARLANALALARPLAQRKGLELQLDINPELPRFFHADANRLGQILHNLLGNAVKFTDQGQVSLSVSGSPIPNQSDNEPHPARWRLSFSVQDSGIGIPPERQDSLFESFTQLDASTARRHGGAGLGLAISRRLAEHFDGSIEVSSSGVPGNGSRFDCILELPVSADPDSVIQSHKQATEGDHLERAPQPANPPSNPRILLAEDNPINQKVTLKMLASLGLDADLATNGAEAVAAATAKHFDIILMDVQMPEVDGLSATRQLRATLPAECQPWILALTANATEEDRHACHAAGMDDFATKPLRRAQLIEALERQAAAAGGGE</sequence>
<name>A0ABZ0SA86_9GAMM</name>
<accession>A0ABZ0SA86</accession>
<dbReference type="Pfam" id="PF00512">
    <property type="entry name" value="HisKA"/>
    <property type="match status" value="1"/>
</dbReference>
<dbReference type="Gene3D" id="3.40.50.2300">
    <property type="match status" value="2"/>
</dbReference>
<evidence type="ECO:0000256" key="6">
    <source>
        <dbReference type="SAM" id="Coils"/>
    </source>
</evidence>
<dbReference type="InterPro" id="IPR004358">
    <property type="entry name" value="Sig_transdc_His_kin-like_C"/>
</dbReference>
<dbReference type="InterPro" id="IPR001789">
    <property type="entry name" value="Sig_transdc_resp-reg_receiver"/>
</dbReference>
<evidence type="ECO:0000256" key="1">
    <source>
        <dbReference type="ARBA" id="ARBA00000085"/>
    </source>
</evidence>
<dbReference type="PROSITE" id="PS50109">
    <property type="entry name" value="HIS_KIN"/>
    <property type="match status" value="1"/>
</dbReference>
<dbReference type="Gene3D" id="1.10.287.130">
    <property type="match status" value="1"/>
</dbReference>
<dbReference type="EMBL" id="CP121472">
    <property type="protein sequence ID" value="WPL17946.1"/>
    <property type="molecule type" value="Genomic_DNA"/>
</dbReference>
<keyword evidence="3 5" id="KW-0597">Phosphoprotein</keyword>
<keyword evidence="10" id="KW-0808">Transferase</keyword>
<evidence type="ECO:0000313" key="11">
    <source>
        <dbReference type="Proteomes" id="UP001432180"/>
    </source>
</evidence>
<keyword evidence="10" id="KW-0418">Kinase</keyword>
<evidence type="ECO:0000256" key="2">
    <source>
        <dbReference type="ARBA" id="ARBA00012438"/>
    </source>
</evidence>
<feature type="domain" description="Response regulatory" evidence="9">
    <location>
        <begin position="424"/>
        <end position="541"/>
    </location>
</feature>
<evidence type="ECO:0000259" key="8">
    <source>
        <dbReference type="PROSITE" id="PS50109"/>
    </source>
</evidence>
<dbReference type="Pfam" id="PF02518">
    <property type="entry name" value="HATPase_c"/>
    <property type="match status" value="1"/>
</dbReference>
<keyword evidence="11" id="KW-1185">Reference proteome</keyword>
<evidence type="ECO:0000256" key="7">
    <source>
        <dbReference type="SAM" id="MobiDB-lite"/>
    </source>
</evidence>
<dbReference type="InterPro" id="IPR011006">
    <property type="entry name" value="CheY-like_superfamily"/>
</dbReference>
<dbReference type="SUPFAM" id="SSF47384">
    <property type="entry name" value="Homodimeric domain of signal transducing histidine kinase"/>
    <property type="match status" value="1"/>
</dbReference>
<dbReference type="InterPro" id="IPR005467">
    <property type="entry name" value="His_kinase_dom"/>
</dbReference>
<dbReference type="CDD" id="cd17546">
    <property type="entry name" value="REC_hyHK_CKI1_RcsC-like"/>
    <property type="match status" value="1"/>
</dbReference>
<dbReference type="PANTHER" id="PTHR45339">
    <property type="entry name" value="HYBRID SIGNAL TRANSDUCTION HISTIDINE KINASE J"/>
    <property type="match status" value="1"/>
</dbReference>
<feature type="region of interest" description="Disordered" evidence="7">
    <location>
        <begin position="396"/>
        <end position="422"/>
    </location>
</feature>
<comment type="catalytic activity">
    <reaction evidence="1">
        <text>ATP + protein L-histidine = ADP + protein N-phospho-L-histidine.</text>
        <dbReference type="EC" id="2.7.13.3"/>
    </reaction>
</comment>
<reference evidence="10 11" key="1">
    <citation type="journal article" date="2023" name="Microorganisms">
        <title>Thiorhodovibrio frisius and Trv. litoralis spp. nov., Two Novel Members from a Clade of Fastidious Purple Sulfur Bacteria That Exhibit Unique Red-Shifted Light-Harvesting Capabilities.</title>
        <authorList>
            <person name="Methner A."/>
            <person name="Kuzyk S.B."/>
            <person name="Petersen J."/>
            <person name="Bauer S."/>
            <person name="Brinkmann H."/>
            <person name="Sichau K."/>
            <person name="Wanner G."/>
            <person name="Wolf J."/>
            <person name="Neumann-Schaal M."/>
            <person name="Henke P."/>
            <person name="Tank M."/>
            <person name="Sproer C."/>
            <person name="Bunk B."/>
            <person name="Overmann J."/>
        </authorList>
    </citation>
    <scope>NUCLEOTIDE SEQUENCE [LARGE SCALE GENOMIC DNA]</scope>
    <source>
        <strain evidence="10 11">DSM 6702</strain>
    </source>
</reference>
<dbReference type="Pfam" id="PF00072">
    <property type="entry name" value="Response_reg"/>
    <property type="match status" value="2"/>
</dbReference>
<dbReference type="CDD" id="cd00082">
    <property type="entry name" value="HisKA"/>
    <property type="match status" value="1"/>
</dbReference>
<dbReference type="GO" id="GO:0004673">
    <property type="term" value="F:protein histidine kinase activity"/>
    <property type="evidence" value="ECO:0007669"/>
    <property type="project" value="UniProtKB-EC"/>
</dbReference>
<feature type="domain" description="Response regulatory" evidence="9">
    <location>
        <begin position="14"/>
        <end position="130"/>
    </location>
</feature>
<dbReference type="InterPro" id="IPR003661">
    <property type="entry name" value="HisK_dim/P_dom"/>
</dbReference>
<dbReference type="CDD" id="cd16922">
    <property type="entry name" value="HATPase_EvgS-ArcB-TorS-like"/>
    <property type="match status" value="1"/>
</dbReference>
<evidence type="ECO:0000313" key="10">
    <source>
        <dbReference type="EMBL" id="WPL17946.1"/>
    </source>
</evidence>
<evidence type="ECO:0000256" key="3">
    <source>
        <dbReference type="ARBA" id="ARBA00022553"/>
    </source>
</evidence>
<feature type="modified residue" description="4-aspartylphosphate" evidence="5">
    <location>
        <position position="63"/>
    </location>
</feature>
<dbReference type="SMART" id="SM00388">
    <property type="entry name" value="HisKA"/>
    <property type="match status" value="1"/>
</dbReference>
<dbReference type="Proteomes" id="UP001432180">
    <property type="component" value="Chromosome"/>
</dbReference>
<dbReference type="SMART" id="SM00387">
    <property type="entry name" value="HATPase_c"/>
    <property type="match status" value="1"/>
</dbReference>
<protein>
    <recommendedName>
        <fullName evidence="2">histidine kinase</fullName>
        <ecNumber evidence="2">2.7.13.3</ecNumber>
    </recommendedName>
</protein>
<dbReference type="InterPro" id="IPR003594">
    <property type="entry name" value="HATPase_dom"/>
</dbReference>
<keyword evidence="6" id="KW-0175">Coiled coil</keyword>
<feature type="coiled-coil region" evidence="6">
    <location>
        <begin position="132"/>
        <end position="159"/>
    </location>
</feature>